<dbReference type="SUPFAM" id="SSF46689">
    <property type="entry name" value="Homeodomain-like"/>
    <property type="match status" value="1"/>
</dbReference>
<keyword evidence="6 9" id="KW-0371">Homeobox</keyword>
<dbReference type="PROSITE" id="PS00027">
    <property type="entry name" value="HOMEOBOX_1"/>
    <property type="match status" value="1"/>
</dbReference>
<dbReference type="EMBL" id="CAJNOQ010001293">
    <property type="protein sequence ID" value="CAF0884144.1"/>
    <property type="molecule type" value="Genomic_DNA"/>
</dbReference>
<dbReference type="PANTHER" id="PTHR24339:SF67">
    <property type="entry name" value="GNOT1 HOMEODOMAIN PROTEIN-RELATED"/>
    <property type="match status" value="1"/>
</dbReference>
<evidence type="ECO:0000313" key="15">
    <source>
        <dbReference type="Proteomes" id="UP000663829"/>
    </source>
</evidence>
<name>A0A813YH04_9BILA</name>
<comment type="caution">
    <text evidence="13">The sequence shown here is derived from an EMBL/GenBank/DDBJ whole genome shotgun (WGS) entry which is preliminary data.</text>
</comment>
<dbReference type="GO" id="GO:0007417">
    <property type="term" value="P:central nervous system development"/>
    <property type="evidence" value="ECO:0007669"/>
    <property type="project" value="TreeGrafter"/>
</dbReference>
<dbReference type="OrthoDB" id="6159439at2759"/>
<keyword evidence="2" id="KW-0217">Developmental protein</keyword>
<dbReference type="GO" id="GO:0030182">
    <property type="term" value="P:neuron differentiation"/>
    <property type="evidence" value="ECO:0007669"/>
    <property type="project" value="TreeGrafter"/>
</dbReference>
<dbReference type="PANTHER" id="PTHR24339">
    <property type="entry name" value="HOMEOBOX PROTEIN EMX-RELATED"/>
    <property type="match status" value="1"/>
</dbReference>
<sequence length="296" mass="34294">MYTIRPNTDFAVQMAASLQQLPYRSAFYMASPFLISDSKTSTSTPLPLPVHLPTKNYHLNKRMRKNDKHSSKKHLNKHHKDSSTQQSSNSTNRPVKKSSFDIESLLEKHNTTTYNDYRFNTSIGGNDTFDNNSSIDDHSETVSTSPFRSPISSYAIYNQLKSLQAPRITPSDNSCNRKILSPTSSHQNCTKPKRIRTIFTPDQLERLEAEFEKQQYMVGNERYYLATSLNLSEAQVKVWFQNRRIKWRRQSLEEHQHRLTSFSIESTSKHDNNSKCDEDDIEENDLDLDESTDDEN</sequence>
<evidence type="ECO:0000313" key="13">
    <source>
        <dbReference type="EMBL" id="CAF0884144.1"/>
    </source>
</evidence>
<dbReference type="EMBL" id="CAJOBC010001293">
    <property type="protein sequence ID" value="CAF3669707.1"/>
    <property type="molecule type" value="Genomic_DNA"/>
</dbReference>
<keyword evidence="3" id="KW-0678">Repressor</keyword>
<evidence type="ECO:0000256" key="3">
    <source>
        <dbReference type="ARBA" id="ARBA00022491"/>
    </source>
</evidence>
<evidence type="ECO:0000313" key="14">
    <source>
        <dbReference type="EMBL" id="CAF3669707.1"/>
    </source>
</evidence>
<feature type="region of interest" description="Disordered" evidence="11">
    <location>
        <begin position="38"/>
        <end position="99"/>
    </location>
</feature>
<feature type="compositionally biased region" description="Low complexity" evidence="11">
    <location>
        <begin position="83"/>
        <end position="92"/>
    </location>
</feature>
<evidence type="ECO:0000256" key="4">
    <source>
        <dbReference type="ARBA" id="ARBA00023015"/>
    </source>
</evidence>
<evidence type="ECO:0000256" key="10">
    <source>
        <dbReference type="RuleBase" id="RU000682"/>
    </source>
</evidence>
<evidence type="ECO:0000256" key="11">
    <source>
        <dbReference type="SAM" id="MobiDB-lite"/>
    </source>
</evidence>
<feature type="compositionally biased region" description="Acidic residues" evidence="11">
    <location>
        <begin position="277"/>
        <end position="296"/>
    </location>
</feature>
<keyword evidence="5 9" id="KW-0238">DNA-binding</keyword>
<dbReference type="GO" id="GO:0000981">
    <property type="term" value="F:DNA-binding transcription factor activity, RNA polymerase II-specific"/>
    <property type="evidence" value="ECO:0007669"/>
    <property type="project" value="InterPro"/>
</dbReference>
<dbReference type="InterPro" id="IPR050877">
    <property type="entry name" value="EMX-VAX-Noto_Homeobox_TFs"/>
</dbReference>
<feature type="compositionally biased region" description="Basic and acidic residues" evidence="11">
    <location>
        <begin position="267"/>
        <end position="276"/>
    </location>
</feature>
<dbReference type="InterPro" id="IPR017970">
    <property type="entry name" value="Homeobox_CS"/>
</dbReference>
<accession>A0A813YH04</accession>
<evidence type="ECO:0000256" key="1">
    <source>
        <dbReference type="ARBA" id="ARBA00004123"/>
    </source>
</evidence>
<dbReference type="FunFam" id="1.10.10.60:FF:000450">
    <property type="entry name" value="Homeobox protein notochord"/>
    <property type="match status" value="1"/>
</dbReference>
<keyword evidence="15" id="KW-1185">Reference proteome</keyword>
<evidence type="ECO:0000256" key="8">
    <source>
        <dbReference type="ARBA" id="ARBA00023242"/>
    </source>
</evidence>
<dbReference type="Pfam" id="PF00046">
    <property type="entry name" value="Homeodomain"/>
    <property type="match status" value="1"/>
</dbReference>
<keyword evidence="4" id="KW-0805">Transcription regulation</keyword>
<feature type="compositionally biased region" description="Basic residues" evidence="11">
    <location>
        <begin position="58"/>
        <end position="80"/>
    </location>
</feature>
<feature type="DNA-binding region" description="Homeobox" evidence="9">
    <location>
        <begin position="192"/>
        <end position="251"/>
    </location>
</feature>
<dbReference type="GO" id="GO:0005634">
    <property type="term" value="C:nucleus"/>
    <property type="evidence" value="ECO:0007669"/>
    <property type="project" value="UniProtKB-SubCell"/>
</dbReference>
<keyword evidence="8 9" id="KW-0539">Nucleus</keyword>
<dbReference type="CDD" id="cd00086">
    <property type="entry name" value="homeodomain"/>
    <property type="match status" value="1"/>
</dbReference>
<evidence type="ECO:0000256" key="9">
    <source>
        <dbReference type="PROSITE-ProRule" id="PRU00108"/>
    </source>
</evidence>
<evidence type="ECO:0000256" key="6">
    <source>
        <dbReference type="ARBA" id="ARBA00023155"/>
    </source>
</evidence>
<protein>
    <recommendedName>
        <fullName evidence="12">Homeobox domain-containing protein</fullName>
    </recommendedName>
</protein>
<reference evidence="13" key="1">
    <citation type="submission" date="2021-02" db="EMBL/GenBank/DDBJ databases">
        <authorList>
            <person name="Nowell W R."/>
        </authorList>
    </citation>
    <scope>NUCLEOTIDE SEQUENCE</scope>
</reference>
<dbReference type="Gene3D" id="1.10.10.60">
    <property type="entry name" value="Homeodomain-like"/>
    <property type="match status" value="1"/>
</dbReference>
<proteinExistence type="predicted"/>
<dbReference type="Proteomes" id="UP000663829">
    <property type="component" value="Unassembled WGS sequence"/>
</dbReference>
<evidence type="ECO:0000256" key="5">
    <source>
        <dbReference type="ARBA" id="ARBA00023125"/>
    </source>
</evidence>
<evidence type="ECO:0000256" key="7">
    <source>
        <dbReference type="ARBA" id="ARBA00023163"/>
    </source>
</evidence>
<keyword evidence="7" id="KW-0804">Transcription</keyword>
<dbReference type="SMART" id="SM00389">
    <property type="entry name" value="HOX"/>
    <property type="match status" value="1"/>
</dbReference>
<feature type="domain" description="Homeobox" evidence="12">
    <location>
        <begin position="190"/>
        <end position="250"/>
    </location>
</feature>
<comment type="subcellular location">
    <subcellularLocation>
        <location evidence="1 9 10">Nucleus</location>
    </subcellularLocation>
</comment>
<dbReference type="PROSITE" id="PS50071">
    <property type="entry name" value="HOMEOBOX_2"/>
    <property type="match status" value="1"/>
</dbReference>
<evidence type="ECO:0000256" key="2">
    <source>
        <dbReference type="ARBA" id="ARBA00022473"/>
    </source>
</evidence>
<dbReference type="InterPro" id="IPR009057">
    <property type="entry name" value="Homeodomain-like_sf"/>
</dbReference>
<feature type="region of interest" description="Disordered" evidence="11">
    <location>
        <begin position="264"/>
        <end position="296"/>
    </location>
</feature>
<dbReference type="InterPro" id="IPR001356">
    <property type="entry name" value="HD"/>
</dbReference>
<evidence type="ECO:0000259" key="12">
    <source>
        <dbReference type="PROSITE" id="PS50071"/>
    </source>
</evidence>
<dbReference type="Proteomes" id="UP000681722">
    <property type="component" value="Unassembled WGS sequence"/>
</dbReference>
<dbReference type="GO" id="GO:0000978">
    <property type="term" value="F:RNA polymerase II cis-regulatory region sequence-specific DNA binding"/>
    <property type="evidence" value="ECO:0007669"/>
    <property type="project" value="TreeGrafter"/>
</dbReference>
<gene>
    <name evidence="13" type="ORF">GPM918_LOCUS7769</name>
    <name evidence="14" type="ORF">SRO942_LOCUS7769</name>
</gene>
<organism evidence="13 15">
    <name type="scientific">Didymodactylos carnosus</name>
    <dbReference type="NCBI Taxonomy" id="1234261"/>
    <lineage>
        <taxon>Eukaryota</taxon>
        <taxon>Metazoa</taxon>
        <taxon>Spiralia</taxon>
        <taxon>Gnathifera</taxon>
        <taxon>Rotifera</taxon>
        <taxon>Eurotatoria</taxon>
        <taxon>Bdelloidea</taxon>
        <taxon>Philodinida</taxon>
        <taxon>Philodinidae</taxon>
        <taxon>Didymodactylos</taxon>
    </lineage>
</organism>
<dbReference type="AlphaFoldDB" id="A0A813YH04"/>